<feature type="compositionally biased region" description="Basic and acidic residues" evidence="4">
    <location>
        <begin position="24"/>
        <end position="55"/>
    </location>
</feature>
<keyword evidence="3" id="KW-0653">Protein transport</keyword>
<evidence type="ECO:0000256" key="4">
    <source>
        <dbReference type="SAM" id="MobiDB-lite"/>
    </source>
</evidence>
<dbReference type="PANTHER" id="PTHR12542:SF127">
    <property type="entry name" value="EXOCYST COMPLEX COMPONENT EXO70C1"/>
    <property type="match status" value="1"/>
</dbReference>
<dbReference type="SUPFAM" id="SSF74788">
    <property type="entry name" value="Cullin repeat-like"/>
    <property type="match status" value="1"/>
</dbReference>
<dbReference type="GO" id="GO:0006887">
    <property type="term" value="P:exocytosis"/>
    <property type="evidence" value="ECO:0007669"/>
    <property type="project" value="UniProtKB-KW"/>
</dbReference>
<dbReference type="InterPro" id="IPR046364">
    <property type="entry name" value="Exo70_C"/>
</dbReference>
<organism evidence="6 7">
    <name type="scientific">Musa balbisiana</name>
    <name type="common">Banana</name>
    <dbReference type="NCBI Taxonomy" id="52838"/>
    <lineage>
        <taxon>Eukaryota</taxon>
        <taxon>Viridiplantae</taxon>
        <taxon>Streptophyta</taxon>
        <taxon>Embryophyta</taxon>
        <taxon>Tracheophyta</taxon>
        <taxon>Spermatophyta</taxon>
        <taxon>Magnoliopsida</taxon>
        <taxon>Liliopsida</taxon>
        <taxon>Zingiberales</taxon>
        <taxon>Musaceae</taxon>
        <taxon>Musa</taxon>
    </lineage>
</organism>
<dbReference type="Gene3D" id="1.20.1280.170">
    <property type="entry name" value="Exocyst complex component Exo70"/>
    <property type="match status" value="1"/>
</dbReference>
<proteinExistence type="inferred from homology"/>
<evidence type="ECO:0000256" key="3">
    <source>
        <dbReference type="RuleBase" id="RU365026"/>
    </source>
</evidence>
<dbReference type="EMBL" id="PYDT01000009">
    <property type="protein sequence ID" value="THU51036.1"/>
    <property type="molecule type" value="Genomic_DNA"/>
</dbReference>
<dbReference type="AlphaFoldDB" id="A0A4V4H476"/>
<feature type="compositionally biased region" description="Polar residues" evidence="4">
    <location>
        <begin position="1"/>
        <end position="10"/>
    </location>
</feature>
<feature type="domain" description="Exocyst complex subunit Exo70 C-terminal" evidence="5">
    <location>
        <begin position="326"/>
        <end position="696"/>
    </location>
</feature>
<dbReference type="STRING" id="52838.A0A4V4H476"/>
<dbReference type="PANTHER" id="PTHR12542">
    <property type="entry name" value="EXOCYST COMPLEX PROTEIN EXO70"/>
    <property type="match status" value="1"/>
</dbReference>
<name>A0A4V4H476_MUSBA</name>
<feature type="compositionally biased region" description="Basic and acidic residues" evidence="4">
    <location>
        <begin position="505"/>
        <end position="514"/>
    </location>
</feature>
<dbReference type="Proteomes" id="UP000317650">
    <property type="component" value="Chromosome 6"/>
</dbReference>
<feature type="region of interest" description="Disordered" evidence="4">
    <location>
        <begin position="493"/>
        <end position="514"/>
    </location>
</feature>
<accession>A0A4V4H476</accession>
<dbReference type="InterPro" id="IPR016159">
    <property type="entry name" value="Cullin_repeat-like_dom_sf"/>
</dbReference>
<evidence type="ECO:0000256" key="1">
    <source>
        <dbReference type="ARBA" id="ARBA00006756"/>
    </source>
</evidence>
<comment type="function">
    <text evidence="3">Component of the exocyst complex.</text>
</comment>
<feature type="compositionally biased region" description="Low complexity" evidence="4">
    <location>
        <begin position="11"/>
        <end position="23"/>
    </location>
</feature>
<evidence type="ECO:0000313" key="7">
    <source>
        <dbReference type="Proteomes" id="UP000317650"/>
    </source>
</evidence>
<evidence type="ECO:0000256" key="2">
    <source>
        <dbReference type="ARBA" id="ARBA00022448"/>
    </source>
</evidence>
<keyword evidence="3" id="KW-0268">Exocytosis</keyword>
<dbReference type="Pfam" id="PF03081">
    <property type="entry name" value="Exo70_C"/>
    <property type="match status" value="1"/>
</dbReference>
<feature type="compositionally biased region" description="Acidic residues" evidence="4">
    <location>
        <begin position="58"/>
        <end position="73"/>
    </location>
</feature>
<dbReference type="InterPro" id="IPR004140">
    <property type="entry name" value="Exo70"/>
</dbReference>
<reference evidence="6 7" key="1">
    <citation type="journal article" date="2019" name="Nat. Plants">
        <title>Genome sequencing of Musa balbisiana reveals subgenome evolution and function divergence in polyploid bananas.</title>
        <authorList>
            <person name="Yao X."/>
        </authorList>
    </citation>
    <scope>NUCLEOTIDE SEQUENCE [LARGE SCALE GENOMIC DNA]</scope>
    <source>
        <strain evidence="7">cv. DH-PKW</strain>
        <tissue evidence="6">Leaves</tissue>
    </source>
</reference>
<protein>
    <recommendedName>
        <fullName evidence="3">Exocyst subunit Exo70 family protein</fullName>
    </recommendedName>
</protein>
<gene>
    <name evidence="6" type="ORF">C4D60_Mb06t26780</name>
</gene>
<comment type="similarity">
    <text evidence="1 3">Belongs to the EXO70 family.</text>
</comment>
<dbReference type="GO" id="GO:0005546">
    <property type="term" value="F:phosphatidylinositol-4,5-bisphosphate binding"/>
    <property type="evidence" value="ECO:0007669"/>
    <property type="project" value="InterPro"/>
</dbReference>
<keyword evidence="7" id="KW-1185">Reference proteome</keyword>
<evidence type="ECO:0000313" key="6">
    <source>
        <dbReference type="EMBL" id="THU51036.1"/>
    </source>
</evidence>
<evidence type="ECO:0000259" key="5">
    <source>
        <dbReference type="Pfam" id="PF03081"/>
    </source>
</evidence>
<sequence>MERSQTVTQKSSSFSPSSSSSTSGRDDKPREIDRSRSLGPVKLEKSYGKKERDTETVTIEEEDEEGQEEEEVEVVVVVNKEEEASSAPEEPPEAIFDSISKEVDGFLSFLLSIDDGRDQWPEPPAMPEPTIKKFLDFVEEELVKYESGKDGASPPANDELVLFGAIDRVAKLTSALSIFSSDTKYNKAMTRASSILRYAMCFLEDEFHSLLEDSKPKKDPGIARPKTKRRPSIGHLHDAIDRCVPPPSEPDLVEFPSTYPPEIIERLSGIAGAVVSAGYATECCQVFTIARSNAFDVALSNLGYEKLGVDDVQKMPWDSLETKIATWNKVFRQTVEVAFPREHDLCEAVFAGHSAIAYSIFHNFARGVTVLLLGFAEAVAMTKRSAEKLFKVLDMYETLRDMVPRIDALLRTESEPDDSSAAHDLTTEVALVRSRLGEAVVAIFCDLETSIKSDMGKNAVPGGAVHPLTRYVMNYLKYACEYKNTMEQVFRDHKNSENPSSQVEDAAKGGSDDNHNPFAIQLMEAMELLHTNLESKSKLYRDPALCSIFLMNNGRYVMQKIKGSTEIHQLLGDTWSRKRSSELRQYHKNYQRETWSKVLACFKDDGLQARGHVAKPVLKERLKSFNSMFEEIHKAQSSWVVSDEQLQSELRVSVSAVIVPAYRSFLGRFSQYLDPGKKSGKYIKFGPEELENYIDELFSGNPSSMVSRKRT</sequence>
<dbReference type="GO" id="GO:0000145">
    <property type="term" value="C:exocyst"/>
    <property type="evidence" value="ECO:0007669"/>
    <property type="project" value="InterPro"/>
</dbReference>
<comment type="caution">
    <text evidence="6">The sequence shown here is derived from an EMBL/GenBank/DDBJ whole genome shotgun (WGS) entry which is preliminary data.</text>
</comment>
<feature type="region of interest" description="Disordered" evidence="4">
    <location>
        <begin position="1"/>
        <end position="73"/>
    </location>
</feature>
<keyword evidence="2 3" id="KW-0813">Transport</keyword>
<dbReference type="GO" id="GO:0015031">
    <property type="term" value="P:protein transport"/>
    <property type="evidence" value="ECO:0007669"/>
    <property type="project" value="UniProtKB-KW"/>
</dbReference>